<evidence type="ECO:0000256" key="4">
    <source>
        <dbReference type="ARBA" id="ARBA00023163"/>
    </source>
</evidence>
<evidence type="ECO:0000256" key="5">
    <source>
        <dbReference type="ARBA" id="ARBA00023242"/>
    </source>
</evidence>
<keyword evidence="2" id="KW-0805">Transcription regulation</keyword>
<dbReference type="AlphaFoldDB" id="A0A8I7BEX0"/>
<reference evidence="7" key="2">
    <citation type="submission" date="2020-10" db="EMBL/GenBank/DDBJ databases">
        <authorList>
            <person name="Scholz U."/>
            <person name="Mascher M."/>
            <person name="Fiebig A."/>
        </authorList>
    </citation>
    <scope>NUCLEOTIDE SEQUENCE [LARGE SCALE GENOMIC DNA]</scope>
    <source>
        <strain evidence="7">cv. Morex</strain>
    </source>
</reference>
<dbReference type="GO" id="GO:0000978">
    <property type="term" value="F:RNA polymerase II cis-regulatory region sequence-specific DNA binding"/>
    <property type="evidence" value="ECO:0000318"/>
    <property type="project" value="GO_Central"/>
</dbReference>
<evidence type="ECO:0000259" key="6">
    <source>
        <dbReference type="PROSITE" id="PS50066"/>
    </source>
</evidence>
<dbReference type="GO" id="GO:0046983">
    <property type="term" value="F:protein dimerization activity"/>
    <property type="evidence" value="ECO:0007669"/>
    <property type="project" value="InterPro"/>
</dbReference>
<dbReference type="GO" id="GO:0000981">
    <property type="term" value="F:DNA-binding transcription factor activity, RNA polymerase II-specific"/>
    <property type="evidence" value="ECO:0000318"/>
    <property type="project" value="GO_Central"/>
</dbReference>
<dbReference type="GeneID" id="123412273"/>
<reference evidence="7" key="3">
    <citation type="submission" date="2022-01" db="UniProtKB">
        <authorList>
            <consortium name="EnsemblPlants"/>
        </authorList>
    </citation>
    <scope>IDENTIFICATION</scope>
    <source>
        <strain evidence="7">subsp. vulgare</strain>
    </source>
</reference>
<evidence type="ECO:0000256" key="1">
    <source>
        <dbReference type="ARBA" id="ARBA00004123"/>
    </source>
</evidence>
<keyword evidence="5" id="KW-0539">Nucleus</keyword>
<dbReference type="PRINTS" id="PR00404">
    <property type="entry name" value="MADSDOMAIN"/>
</dbReference>
<dbReference type="InterPro" id="IPR002100">
    <property type="entry name" value="TF_MADSbox"/>
</dbReference>
<proteinExistence type="predicted"/>
<evidence type="ECO:0000313" key="8">
    <source>
        <dbReference type="Proteomes" id="UP000011116"/>
    </source>
</evidence>
<name>A0A8I7BEX0_HORVV</name>
<reference evidence="8" key="1">
    <citation type="journal article" date="2012" name="Nature">
        <title>A physical, genetic and functional sequence assembly of the barley genome.</title>
        <authorList>
            <consortium name="The International Barley Genome Sequencing Consortium"/>
            <person name="Mayer K.F."/>
            <person name="Waugh R."/>
            <person name="Brown J.W."/>
            <person name="Schulman A."/>
            <person name="Langridge P."/>
            <person name="Platzer M."/>
            <person name="Fincher G.B."/>
            <person name="Muehlbauer G.J."/>
            <person name="Sato K."/>
            <person name="Close T.J."/>
            <person name="Wise R.P."/>
            <person name="Stein N."/>
        </authorList>
    </citation>
    <scope>NUCLEOTIDE SEQUENCE [LARGE SCALE GENOMIC DNA]</scope>
    <source>
        <strain evidence="8">cv. Morex</strain>
    </source>
</reference>
<dbReference type="PROSITE" id="PS50066">
    <property type="entry name" value="MADS_BOX_2"/>
    <property type="match status" value="1"/>
</dbReference>
<dbReference type="SUPFAM" id="SSF55455">
    <property type="entry name" value="SRF-like"/>
    <property type="match status" value="1"/>
</dbReference>
<dbReference type="GO" id="GO:0005634">
    <property type="term" value="C:nucleus"/>
    <property type="evidence" value="ECO:0007669"/>
    <property type="project" value="UniProtKB-SubCell"/>
</dbReference>
<dbReference type="GO" id="GO:0006357">
    <property type="term" value="P:regulation of transcription by RNA polymerase II"/>
    <property type="evidence" value="ECO:0000318"/>
    <property type="project" value="GO_Central"/>
</dbReference>
<evidence type="ECO:0000313" key="7">
    <source>
        <dbReference type="EnsemblPlants" id="HORVU.MOREX.r3.7HG0715360.1.CDS1"/>
    </source>
</evidence>
<sequence>MARRKVAMRLVENAPARARTHAKRAKGLQKKALELATLCGVPVGFVCSGAGAGAPPLEWESEEGVLERYRRAVPPEARAGHAHRAYLETELAKRRAKLARARHGCPAALADWDEALNDMTLDEARELLEAIDAALRATGDRMEALGLPADSGHGALDVQVAPESSDETVIPEQLGHGGGVPWAEGYPVDMADAAGFQQLQMVPFDGGVSDGLLERFPREHGFQMQPGGSGFQCVGGNYSGSGDGMIAPGLANADYNYSGCGDRMLAPDFANGGYKYNYSGGGDGMLTLDSANAVCNYTGGGNGMLVPGFANAVCNYSAGCDQMLAPGSGNAGYHWPDLTMWNTDQVWDAAMPPGYYPGFADSTLAPEHCSTEVGTGADYVNTLPSGYGYPMGMGDNFTNLENNYTAAHWQAEAFQRSDASDSTSTSTSTGELLSAASSPHYLY</sequence>
<dbReference type="Gramene" id="HORVU.MOREX.r3.7HG0715360.1">
    <property type="protein sequence ID" value="HORVU.MOREX.r3.7HG0715360.1.CDS1"/>
    <property type="gene ID" value="HORVU.MOREX.r3.7HG0715360"/>
</dbReference>
<keyword evidence="3" id="KW-0238">DNA-binding</keyword>
<comment type="subcellular location">
    <subcellularLocation>
        <location evidence="1">Nucleus</location>
    </subcellularLocation>
</comment>
<dbReference type="KEGG" id="hvg:123412273"/>
<evidence type="ECO:0000256" key="2">
    <source>
        <dbReference type="ARBA" id="ARBA00023015"/>
    </source>
</evidence>
<organism evidence="7 8">
    <name type="scientific">Hordeum vulgare subsp. vulgare</name>
    <name type="common">Domesticated barley</name>
    <dbReference type="NCBI Taxonomy" id="112509"/>
    <lineage>
        <taxon>Eukaryota</taxon>
        <taxon>Viridiplantae</taxon>
        <taxon>Streptophyta</taxon>
        <taxon>Embryophyta</taxon>
        <taxon>Tracheophyta</taxon>
        <taxon>Spermatophyta</taxon>
        <taxon>Magnoliopsida</taxon>
        <taxon>Liliopsida</taxon>
        <taxon>Poales</taxon>
        <taxon>Poaceae</taxon>
        <taxon>BOP clade</taxon>
        <taxon>Pooideae</taxon>
        <taxon>Triticodae</taxon>
        <taxon>Triticeae</taxon>
        <taxon>Hordeinae</taxon>
        <taxon>Hordeum</taxon>
    </lineage>
</organism>
<dbReference type="EnsemblPlants" id="HORVU.MOREX.r3.7HG0715360.1">
    <property type="protein sequence ID" value="HORVU.MOREX.r3.7HG0715360.1.CDS1"/>
    <property type="gene ID" value="HORVU.MOREX.r3.7HG0715360"/>
</dbReference>
<dbReference type="CDD" id="cd00120">
    <property type="entry name" value="MADS"/>
    <property type="match status" value="1"/>
</dbReference>
<dbReference type="Pfam" id="PF00319">
    <property type="entry name" value="SRF-TF"/>
    <property type="match status" value="1"/>
</dbReference>
<dbReference type="Gramene" id="HORVU.MOREX.r2.7HG0593400.1">
    <property type="protein sequence ID" value="HORVU.MOREX.r2.7HG0593400.1.CDS.1"/>
    <property type="gene ID" value="HORVU.MOREX.r2.7HG0593400"/>
</dbReference>
<evidence type="ECO:0000256" key="3">
    <source>
        <dbReference type="ARBA" id="ARBA00023125"/>
    </source>
</evidence>
<dbReference type="InterPro" id="IPR036879">
    <property type="entry name" value="TF_MADSbox_sf"/>
</dbReference>
<dbReference type="RefSeq" id="XP_044961155.1">
    <property type="nucleotide sequence ID" value="XM_045105220.1"/>
</dbReference>
<accession>A0A8I7BEX0</accession>
<gene>
    <name evidence="7" type="primary">LOC123412273</name>
</gene>
<dbReference type="Proteomes" id="UP000011116">
    <property type="component" value="Chromosome 7H"/>
</dbReference>
<keyword evidence="8" id="KW-1185">Reference proteome</keyword>
<feature type="domain" description="MADS-box" evidence="6">
    <location>
        <begin position="1"/>
        <end position="46"/>
    </location>
</feature>
<dbReference type="InterPro" id="IPR050142">
    <property type="entry name" value="MADS-box/MEF2_TF"/>
</dbReference>
<dbReference type="OMA" id="PDDAVMP"/>
<dbReference type="Gene3D" id="3.40.1810.10">
    <property type="entry name" value="Transcription factor, MADS-box"/>
    <property type="match status" value="1"/>
</dbReference>
<dbReference type="PANTHER" id="PTHR48019">
    <property type="entry name" value="SERUM RESPONSE FACTOR HOMOLOG"/>
    <property type="match status" value="1"/>
</dbReference>
<protein>
    <recommendedName>
        <fullName evidence="6">MADS-box domain-containing protein</fullName>
    </recommendedName>
</protein>
<dbReference type="SMART" id="SM00432">
    <property type="entry name" value="MADS"/>
    <property type="match status" value="1"/>
</dbReference>
<dbReference type="OrthoDB" id="605507at2759"/>
<keyword evidence="4" id="KW-0804">Transcription</keyword>